<evidence type="ECO:0000313" key="3">
    <source>
        <dbReference type="Proteomes" id="UP001239213"/>
    </source>
</evidence>
<keyword evidence="3" id="KW-1185">Reference proteome</keyword>
<feature type="region of interest" description="Disordered" evidence="1">
    <location>
        <begin position="736"/>
        <end position="755"/>
    </location>
</feature>
<evidence type="ECO:0000313" key="2">
    <source>
        <dbReference type="EMBL" id="KAK1476519.1"/>
    </source>
</evidence>
<dbReference type="AlphaFoldDB" id="A0AAI9VBX2"/>
<accession>A0AAI9VBX2</accession>
<name>A0AAI9VBX2_9PEZI</name>
<dbReference type="EMBL" id="MPDP01000142">
    <property type="protein sequence ID" value="KAK1476519.1"/>
    <property type="molecule type" value="Genomic_DNA"/>
</dbReference>
<gene>
    <name evidence="2" type="ORF">CCUS01_16800</name>
</gene>
<evidence type="ECO:0000256" key="1">
    <source>
        <dbReference type="SAM" id="MobiDB-lite"/>
    </source>
</evidence>
<proteinExistence type="predicted"/>
<comment type="caution">
    <text evidence="2">The sequence shown here is derived from an EMBL/GenBank/DDBJ whole genome shotgun (WGS) entry which is preliminary data.</text>
</comment>
<organism evidence="2 3">
    <name type="scientific">Colletotrichum cuscutae</name>
    <dbReference type="NCBI Taxonomy" id="1209917"/>
    <lineage>
        <taxon>Eukaryota</taxon>
        <taxon>Fungi</taxon>
        <taxon>Dikarya</taxon>
        <taxon>Ascomycota</taxon>
        <taxon>Pezizomycotina</taxon>
        <taxon>Sordariomycetes</taxon>
        <taxon>Hypocreomycetidae</taxon>
        <taxon>Glomerellales</taxon>
        <taxon>Glomerellaceae</taxon>
        <taxon>Colletotrichum</taxon>
        <taxon>Colletotrichum acutatum species complex</taxon>
    </lineage>
</organism>
<sequence>MTTTDQLGQVHPFIVLTEWLRWTKRPRSTASKLSEYLFGETGRTITIQIKSNSAQYRPWVSRHGDSERPMDSPQRSLRPVMRSFRVQIGSSRQENRNQRRVFQSIREGASSRRIAERHRQAAIDIDADFLPRTGGHSATGYGLDSLAGLQRATCCIGRAGCRYDGTAALKVRFHVVRLLGTPFRHWASEQPSGSRRRTESADITISTALVILCQRLESTRCGSPEIEGSGLAANGAAARTSQPEERSRHAGLSILGARTIRIILGRVWSENADAMRLEGVAAIEYAGRGVSAYRYRRNPAVCKMEGGGNAAGSDPMGPRTVRGNKLDFLCCILRNFQIKASQLLTAPTNYSTVAWLQVIGGASLSTPARLLNRSLLVTKFRRGGGEARRFKDTHLQSQYLVSGKAARKDEERPSETLTDQIASRERRVAASADVTAGSEAAGQKVLQAWHVRMGLENVGFICGLAAGSRIIAARARERADLRRVSASTMGRSTGLVAIACFLRRKINLPMGASEMQQHRLETEKADADDKGLSIVFSGLDQCWSGGVEGFRYGVNWYFQNKVEVGERLDMDVLTPSSDSACAWLLLALPDNVTNLSAAKGRRGRCSRNEGALGSRFSNEPNNGFSELRLIYLVRSTISVPTDRYIDTLIFPSKVPFALSAAAIRIRHVPVGSLLFGNGNRGKGKQGTWLLRFKWLAGSLFRVSWRFDADESRHSKHYQDFVNTGYKDTFPGLEFKGREKNEETEHGNAREEERTATDTISTGNYVPGYLPLSLCRTGNWQLHEQLGFNGKRRRDRAGEMVPYKEVCMFLFSSRNANLLLLLLQYRLAEA</sequence>
<dbReference type="Proteomes" id="UP001239213">
    <property type="component" value="Unassembled WGS sequence"/>
</dbReference>
<protein>
    <submittedName>
        <fullName evidence="2">Uncharacterized protein</fullName>
    </submittedName>
</protein>
<reference evidence="2" key="1">
    <citation type="submission" date="2016-11" db="EMBL/GenBank/DDBJ databases">
        <title>The genome sequence of Colletotrichum cuscutae.</title>
        <authorList>
            <person name="Baroncelli R."/>
        </authorList>
    </citation>
    <scope>NUCLEOTIDE SEQUENCE</scope>
    <source>
        <strain evidence="2">IMI 304802</strain>
    </source>
</reference>